<comment type="caution">
    <text evidence="5">The sequence shown here is derived from an EMBL/GenBank/DDBJ whole genome shotgun (WGS) entry which is preliminary data.</text>
</comment>
<dbReference type="RefSeq" id="WP_010773134.1">
    <property type="nucleotide sequence ID" value="NZ_KB946335.1"/>
</dbReference>
<evidence type="ECO:0000256" key="3">
    <source>
        <dbReference type="ARBA" id="ARBA00022833"/>
    </source>
</evidence>
<evidence type="ECO:0000256" key="1">
    <source>
        <dbReference type="ARBA" id="ARBA00022723"/>
    </source>
</evidence>
<dbReference type="PIRSF" id="PIRSF017292">
    <property type="entry name" value="UCP017292_Znf_CHY"/>
    <property type="match status" value="1"/>
</dbReference>
<dbReference type="SUPFAM" id="SSF161219">
    <property type="entry name" value="CHY zinc finger-like"/>
    <property type="match status" value="1"/>
</dbReference>
<feature type="domain" description="CHY-type" evidence="4">
    <location>
        <begin position="7"/>
        <end position="88"/>
    </location>
</feature>
<dbReference type="GO" id="GO:0008270">
    <property type="term" value="F:zinc ion binding"/>
    <property type="evidence" value="ECO:0007669"/>
    <property type="project" value="UniProtKB-KW"/>
</dbReference>
<evidence type="ECO:0000313" key="5">
    <source>
        <dbReference type="EMBL" id="EOL43727.1"/>
    </source>
</evidence>
<dbReference type="PATRIC" id="fig|1158612.3.peg.3023"/>
<name>R3W891_9ENTE</name>
<dbReference type="EMBL" id="AJAU01000022">
    <property type="protein sequence ID" value="EOL43727.1"/>
    <property type="molecule type" value="Genomic_DNA"/>
</dbReference>
<dbReference type="AlphaFoldDB" id="R3W891"/>
<dbReference type="Pfam" id="PF05495">
    <property type="entry name" value="zf-CHY"/>
    <property type="match status" value="1"/>
</dbReference>
<sequence length="108" mass="12356">MKIYGATIDNEGRCLHYQSSVDIVANKCYFCKKYYACFHCHDELEDHLFSAWPISKDSNEKIVLCGVCQSEMTAKDYQEHAKCLNCGHLFNPGCSLHSQIYFCSSIRA</sequence>
<dbReference type="eggNOG" id="COG4357">
    <property type="taxonomic scope" value="Bacteria"/>
</dbReference>
<evidence type="ECO:0000256" key="2">
    <source>
        <dbReference type="ARBA" id="ARBA00022771"/>
    </source>
</evidence>
<dbReference type="OrthoDB" id="882119at2"/>
<keyword evidence="6" id="KW-1185">Reference proteome</keyword>
<organism evidence="5 6">
    <name type="scientific">Enterococcus caccae ATCC BAA-1240</name>
    <dbReference type="NCBI Taxonomy" id="1158612"/>
    <lineage>
        <taxon>Bacteria</taxon>
        <taxon>Bacillati</taxon>
        <taxon>Bacillota</taxon>
        <taxon>Bacilli</taxon>
        <taxon>Lactobacillales</taxon>
        <taxon>Enterococcaceae</taxon>
        <taxon>Enterococcus</taxon>
    </lineage>
</organism>
<dbReference type="InterPro" id="IPR037274">
    <property type="entry name" value="Znf_CHY_sf"/>
</dbReference>
<gene>
    <name evidence="5" type="ORF">UC7_03057</name>
</gene>
<keyword evidence="3" id="KW-0862">Zinc</keyword>
<dbReference type="Proteomes" id="UP000013840">
    <property type="component" value="Unassembled WGS sequence"/>
</dbReference>
<keyword evidence="2" id="KW-0863">Zinc-finger</keyword>
<accession>R3W891</accession>
<proteinExistence type="predicted"/>
<dbReference type="InterPro" id="IPR016694">
    <property type="entry name" value="UCP017292"/>
</dbReference>
<dbReference type="PROSITE" id="PS51266">
    <property type="entry name" value="ZF_CHY"/>
    <property type="match status" value="1"/>
</dbReference>
<reference evidence="5 6" key="1">
    <citation type="submission" date="2013-02" db="EMBL/GenBank/DDBJ databases">
        <title>The Genome Sequence of Enterococcus caccae BAA-1240.</title>
        <authorList>
            <consortium name="The Broad Institute Genome Sequencing Platform"/>
            <consortium name="The Broad Institute Genome Sequencing Center for Infectious Disease"/>
            <person name="Earl A.M."/>
            <person name="Gilmore M.S."/>
            <person name="Lebreton F."/>
            <person name="Walker B."/>
            <person name="Young S.K."/>
            <person name="Zeng Q."/>
            <person name="Gargeya S."/>
            <person name="Fitzgerald M."/>
            <person name="Haas B."/>
            <person name="Abouelleil A."/>
            <person name="Alvarado L."/>
            <person name="Arachchi H.M."/>
            <person name="Berlin A.M."/>
            <person name="Chapman S.B."/>
            <person name="Dewar J."/>
            <person name="Goldberg J."/>
            <person name="Griggs A."/>
            <person name="Gujja S."/>
            <person name="Hansen M."/>
            <person name="Howarth C."/>
            <person name="Imamovic A."/>
            <person name="Larimer J."/>
            <person name="McCowan C."/>
            <person name="Murphy C."/>
            <person name="Neiman D."/>
            <person name="Pearson M."/>
            <person name="Priest M."/>
            <person name="Roberts A."/>
            <person name="Saif S."/>
            <person name="Shea T."/>
            <person name="Sisk P."/>
            <person name="Sykes S."/>
            <person name="Wortman J."/>
            <person name="Nusbaum C."/>
            <person name="Birren B."/>
        </authorList>
    </citation>
    <scope>NUCLEOTIDE SEQUENCE [LARGE SCALE GENOMIC DNA]</scope>
    <source>
        <strain evidence="5 6">ATCC BAA-1240</strain>
    </source>
</reference>
<keyword evidence="1" id="KW-0479">Metal-binding</keyword>
<evidence type="ECO:0000313" key="6">
    <source>
        <dbReference type="Proteomes" id="UP000013840"/>
    </source>
</evidence>
<protein>
    <recommendedName>
        <fullName evidence="4">CHY-type domain-containing protein</fullName>
    </recommendedName>
</protein>
<evidence type="ECO:0000259" key="4">
    <source>
        <dbReference type="PROSITE" id="PS51266"/>
    </source>
</evidence>
<dbReference type="InterPro" id="IPR008913">
    <property type="entry name" value="Znf_CHY"/>
</dbReference>